<evidence type="ECO:0000259" key="1">
    <source>
        <dbReference type="PROSITE" id="PS51186"/>
    </source>
</evidence>
<dbReference type="InterPro" id="IPR016181">
    <property type="entry name" value="Acyl_CoA_acyltransferase"/>
</dbReference>
<sequence length="143" mass="16553">MWTIKTFQELTTEELFHILKARVDVFVVEQACAYPEIDDLDKDSYHLFHTNNKQQLDAYCRLIPSDKLIKLGRVLTSKTSRKTGLGRQLVEQALGFCLQHYPDLPVYAQAQAHLQNFYASFGFKATSNVYLEDDIPHIDMIKK</sequence>
<evidence type="ECO:0000313" key="4">
    <source>
        <dbReference type="Proteomes" id="UP000025245"/>
    </source>
</evidence>
<evidence type="ECO:0000313" key="2">
    <source>
        <dbReference type="EMBL" id="AHY16020.1"/>
    </source>
</evidence>
<accession>A0A1J0MZJ8</accession>
<name>A0A1J0MZJ8_STRIN</name>
<dbReference type="Proteomes" id="UP000025245">
    <property type="component" value="Chromosome"/>
</dbReference>
<dbReference type="EMBL" id="QLQD01000055">
    <property type="protein sequence ID" value="RLU56584.1"/>
    <property type="molecule type" value="Genomic_DNA"/>
</dbReference>
<reference evidence="3 5" key="2">
    <citation type="submission" date="2018-06" db="EMBL/GenBank/DDBJ databases">
        <title>Mutators as drivers of adaptation in pathogenic bacteria and a risk factor for host jumps and vaccine escape.</title>
        <authorList>
            <person name="Barnes A.C."/>
            <person name="Silayeva O."/>
        </authorList>
    </citation>
    <scope>NUCLEOTIDE SEQUENCE [LARGE SCALE GENOMIC DNA]</scope>
    <source>
        <strain evidence="3 5">QMA0445</strain>
    </source>
</reference>
<dbReference type="GeneID" id="35764912"/>
<evidence type="ECO:0000313" key="5">
    <source>
        <dbReference type="Proteomes" id="UP000269148"/>
    </source>
</evidence>
<dbReference type="RefSeq" id="WP_003100088.1">
    <property type="nucleotide sequence ID" value="NZ_CP010783.1"/>
</dbReference>
<keyword evidence="4" id="KW-1185">Reference proteome</keyword>
<dbReference type="eggNOG" id="COG2153">
    <property type="taxonomic scope" value="Bacteria"/>
</dbReference>
<dbReference type="OrthoDB" id="9796171at2"/>
<dbReference type="Pfam" id="PF13673">
    <property type="entry name" value="Acetyltransf_10"/>
    <property type="match status" value="1"/>
</dbReference>
<organism evidence="3 5">
    <name type="scientific">Streptococcus iniae</name>
    <name type="common">Streptococcus shiloi</name>
    <dbReference type="NCBI Taxonomy" id="1346"/>
    <lineage>
        <taxon>Bacteria</taxon>
        <taxon>Bacillati</taxon>
        <taxon>Bacillota</taxon>
        <taxon>Bacilli</taxon>
        <taxon>Lactobacillales</taxon>
        <taxon>Streptococcaceae</taxon>
        <taxon>Streptococcus</taxon>
    </lineage>
</organism>
<dbReference type="KEGG" id="siq:DQ08_06055"/>
<dbReference type="EMBL" id="CP007586">
    <property type="protein sequence ID" value="AHY16020.1"/>
    <property type="molecule type" value="Genomic_DNA"/>
</dbReference>
<dbReference type="AlphaFoldDB" id="A0A1J0MZJ8"/>
<keyword evidence="3" id="KW-0808">Transferase</keyword>
<dbReference type="KEGG" id="siz:SI82_06205"/>
<proteinExistence type="predicted"/>
<feature type="domain" description="N-acetyltransferase" evidence="1">
    <location>
        <begin position="5"/>
        <end position="143"/>
    </location>
</feature>
<evidence type="ECO:0000313" key="3">
    <source>
        <dbReference type="EMBL" id="RLU56584.1"/>
    </source>
</evidence>
<dbReference type="InterPro" id="IPR000182">
    <property type="entry name" value="GNAT_dom"/>
</dbReference>
<dbReference type="Proteomes" id="UP000269148">
    <property type="component" value="Unassembled WGS sequence"/>
</dbReference>
<gene>
    <name evidence="3" type="ORF">DIY07_06335</name>
    <name evidence="2" type="ORF">DQ08_06055</name>
</gene>
<dbReference type="STRING" id="1346.BMF34_06115"/>
<dbReference type="SMR" id="A0A1J0MZJ8"/>
<dbReference type="KEGG" id="sio:DW64_06050"/>
<dbReference type="GO" id="GO:0016747">
    <property type="term" value="F:acyltransferase activity, transferring groups other than amino-acyl groups"/>
    <property type="evidence" value="ECO:0007669"/>
    <property type="project" value="InterPro"/>
</dbReference>
<dbReference type="Gene3D" id="3.40.630.30">
    <property type="match status" value="1"/>
</dbReference>
<reference evidence="2 4" key="1">
    <citation type="journal article" date="2014" name="Genome Announc.">
        <title>Complete Genome Sequence of a Virulent Strain, Streptococcus iniae ISET0901, Isolated from Diseased Tilapia.</title>
        <authorList>
            <person name="Pridgeon J.W."/>
            <person name="Zhang D."/>
            <person name="Zhang L."/>
        </authorList>
    </citation>
    <scope>NUCLEOTIDE SEQUENCE [LARGE SCALE GENOMIC DNA]</scope>
    <source>
        <strain evidence="2 4">ISET0901</strain>
    </source>
</reference>
<dbReference type="PROSITE" id="PS51186">
    <property type="entry name" value="GNAT"/>
    <property type="match status" value="1"/>
</dbReference>
<protein>
    <submittedName>
        <fullName evidence="2">GCN5 family acetyltransferase</fullName>
    </submittedName>
    <submittedName>
        <fullName evidence="3">GNAT family N-acetyltransferase</fullName>
    </submittedName>
</protein>
<dbReference type="SUPFAM" id="SSF55729">
    <property type="entry name" value="Acyl-CoA N-acyltransferases (Nat)"/>
    <property type="match status" value="1"/>
</dbReference>